<dbReference type="InterPro" id="IPR051132">
    <property type="entry name" value="3-5_Exonuclease_domain"/>
</dbReference>
<feature type="compositionally biased region" description="Low complexity" evidence="3">
    <location>
        <begin position="27"/>
        <end position="36"/>
    </location>
</feature>
<protein>
    <submittedName>
        <fullName evidence="5">Ribonuclease H-like protein</fullName>
    </submittedName>
</protein>
<dbReference type="GO" id="GO:0008408">
    <property type="term" value="F:3'-5' exonuclease activity"/>
    <property type="evidence" value="ECO:0007669"/>
    <property type="project" value="InterPro"/>
</dbReference>
<organism evidence="5 6">
    <name type="scientific">Phanerochaete sordida</name>
    <dbReference type="NCBI Taxonomy" id="48140"/>
    <lineage>
        <taxon>Eukaryota</taxon>
        <taxon>Fungi</taxon>
        <taxon>Dikarya</taxon>
        <taxon>Basidiomycota</taxon>
        <taxon>Agaricomycotina</taxon>
        <taxon>Agaricomycetes</taxon>
        <taxon>Polyporales</taxon>
        <taxon>Phanerochaetaceae</taxon>
        <taxon>Phanerochaete</taxon>
    </lineage>
</organism>
<sequence length="601" mass="64918">MAFKSSAARCSRLTPPSSPTRWAVSTAPAAAGAGAPKPRSRLLAALDAEIDFNALYMLNGSGEARAAEGKGRAPTAGASSGSVLKNPAPLSVRSPVPPGFTPYTRNVPNTLVPVPGVPHQSPSPSIEPKPKPRGRKAAASADTEPVASSSKVTKAAAKPRARKAAAPRPKARPVEEGLQMYSWKDYSSWSPQVHYVRTEEEANELVKRLKGPVGFDMEWNITLYTGYRTVRKTAVVQLCDRTTILLVHLAAMKKFPRKVKELLEDPKIEKVGVNIRQDGVKLFGDFHVAARNLVELGSMAHQADPAFTATYKRKIVSLAKMVALYTRRELDKEPDIRMGNWETKPLPATQQTYAANDVHSGLIVYLTLCNIARMHRVRLDPAPYTSDIAAEHGLDKAPDALTADWAELAAKTLPAPPSLAPRPPPPAVPKPPAPPPAFVRSAWNPSAADLSDALASVTPREHPRLQRAARARAYELWHREGQDLDAVRAALRTPKRPLAATTAISYIVWALQGDARLPYELPRLKALVESDAMSWFEHGPWVLEQVRRQQAAEAAAEARKLDAAEETGAGAQAVGGAGAVEVESSEVEVVVSDSEVDVLSD</sequence>
<feature type="region of interest" description="Disordered" evidence="3">
    <location>
        <begin position="1"/>
        <end position="37"/>
    </location>
</feature>
<dbReference type="EMBL" id="BPQB01000093">
    <property type="protein sequence ID" value="GJE98706.1"/>
    <property type="molecule type" value="Genomic_DNA"/>
</dbReference>
<dbReference type="InterPro" id="IPR012337">
    <property type="entry name" value="RNaseH-like_sf"/>
</dbReference>
<dbReference type="GO" id="GO:0005634">
    <property type="term" value="C:nucleus"/>
    <property type="evidence" value="ECO:0007669"/>
    <property type="project" value="TreeGrafter"/>
</dbReference>
<dbReference type="InterPro" id="IPR002562">
    <property type="entry name" value="3'-5'_exonuclease_dom"/>
</dbReference>
<dbReference type="Gene3D" id="3.30.420.10">
    <property type="entry name" value="Ribonuclease H-like superfamily/Ribonuclease H"/>
    <property type="match status" value="1"/>
</dbReference>
<dbReference type="PANTHER" id="PTHR13620:SF104">
    <property type="entry name" value="EXONUCLEASE 3'-5' DOMAIN-CONTAINING PROTEIN 2"/>
    <property type="match status" value="1"/>
</dbReference>
<reference evidence="5 6" key="1">
    <citation type="submission" date="2021-08" db="EMBL/GenBank/DDBJ databases">
        <title>Draft Genome Sequence of Phanerochaete sordida strain YK-624.</title>
        <authorList>
            <person name="Mori T."/>
            <person name="Dohra H."/>
            <person name="Suzuki T."/>
            <person name="Kawagishi H."/>
            <person name="Hirai H."/>
        </authorList>
    </citation>
    <scope>NUCLEOTIDE SEQUENCE [LARGE SCALE GENOMIC DNA]</scope>
    <source>
        <strain evidence="5 6">YK-624</strain>
    </source>
</reference>
<evidence type="ECO:0000256" key="1">
    <source>
        <dbReference type="ARBA" id="ARBA00022722"/>
    </source>
</evidence>
<dbReference type="GO" id="GO:0003676">
    <property type="term" value="F:nucleic acid binding"/>
    <property type="evidence" value="ECO:0007669"/>
    <property type="project" value="InterPro"/>
</dbReference>
<feature type="region of interest" description="Disordered" evidence="3">
    <location>
        <begin position="414"/>
        <end position="436"/>
    </location>
</feature>
<evidence type="ECO:0000256" key="3">
    <source>
        <dbReference type="SAM" id="MobiDB-lite"/>
    </source>
</evidence>
<proteinExistence type="predicted"/>
<dbReference type="InterPro" id="IPR036397">
    <property type="entry name" value="RNaseH_sf"/>
</dbReference>
<evidence type="ECO:0000259" key="4">
    <source>
        <dbReference type="SMART" id="SM00474"/>
    </source>
</evidence>
<keyword evidence="2" id="KW-0378">Hydrolase</keyword>
<evidence type="ECO:0000256" key="2">
    <source>
        <dbReference type="ARBA" id="ARBA00022801"/>
    </source>
</evidence>
<dbReference type="CDD" id="cd06141">
    <property type="entry name" value="WRN_exo"/>
    <property type="match status" value="1"/>
</dbReference>
<dbReference type="SMART" id="SM00474">
    <property type="entry name" value="35EXOc"/>
    <property type="match status" value="1"/>
</dbReference>
<evidence type="ECO:0000313" key="6">
    <source>
        <dbReference type="Proteomes" id="UP000703269"/>
    </source>
</evidence>
<feature type="domain" description="3'-5' exonuclease" evidence="4">
    <location>
        <begin position="193"/>
        <end position="376"/>
    </location>
</feature>
<dbReference type="Pfam" id="PF01612">
    <property type="entry name" value="DNA_pol_A_exo1"/>
    <property type="match status" value="1"/>
</dbReference>
<name>A0A9P3GPC7_9APHY</name>
<gene>
    <name evidence="5" type="ORF">PsYK624_149410</name>
</gene>
<accession>A0A9P3GPC7</accession>
<dbReference type="GO" id="GO:0005737">
    <property type="term" value="C:cytoplasm"/>
    <property type="evidence" value="ECO:0007669"/>
    <property type="project" value="TreeGrafter"/>
</dbReference>
<feature type="region of interest" description="Disordered" evidence="3">
    <location>
        <begin position="64"/>
        <end position="173"/>
    </location>
</feature>
<dbReference type="SUPFAM" id="SSF53098">
    <property type="entry name" value="Ribonuclease H-like"/>
    <property type="match status" value="1"/>
</dbReference>
<keyword evidence="6" id="KW-1185">Reference proteome</keyword>
<dbReference type="GO" id="GO:0006139">
    <property type="term" value="P:nucleobase-containing compound metabolic process"/>
    <property type="evidence" value="ECO:0007669"/>
    <property type="project" value="InterPro"/>
</dbReference>
<dbReference type="OrthoDB" id="1920326at2759"/>
<feature type="compositionally biased region" description="Basic residues" evidence="3">
    <location>
        <begin position="157"/>
        <end position="171"/>
    </location>
</feature>
<keyword evidence="1" id="KW-0540">Nuclease</keyword>
<feature type="compositionally biased region" description="Low complexity" evidence="3">
    <location>
        <begin position="146"/>
        <end position="156"/>
    </location>
</feature>
<dbReference type="Proteomes" id="UP000703269">
    <property type="component" value="Unassembled WGS sequence"/>
</dbReference>
<comment type="caution">
    <text evidence="5">The sequence shown here is derived from an EMBL/GenBank/DDBJ whole genome shotgun (WGS) entry which is preliminary data.</text>
</comment>
<evidence type="ECO:0000313" key="5">
    <source>
        <dbReference type="EMBL" id="GJE98706.1"/>
    </source>
</evidence>
<dbReference type="PANTHER" id="PTHR13620">
    <property type="entry name" value="3-5 EXONUCLEASE"/>
    <property type="match status" value="1"/>
</dbReference>
<dbReference type="AlphaFoldDB" id="A0A9P3GPC7"/>